<accession>A0A915IEE3</accession>
<feature type="region of interest" description="Disordered" evidence="1">
    <location>
        <begin position="70"/>
        <end position="94"/>
    </location>
</feature>
<name>A0A915IEE3_ROMCU</name>
<organism evidence="2 3">
    <name type="scientific">Romanomermis culicivorax</name>
    <name type="common">Nematode worm</name>
    <dbReference type="NCBI Taxonomy" id="13658"/>
    <lineage>
        <taxon>Eukaryota</taxon>
        <taxon>Metazoa</taxon>
        <taxon>Ecdysozoa</taxon>
        <taxon>Nematoda</taxon>
        <taxon>Enoplea</taxon>
        <taxon>Dorylaimia</taxon>
        <taxon>Mermithida</taxon>
        <taxon>Mermithoidea</taxon>
        <taxon>Mermithidae</taxon>
        <taxon>Romanomermis</taxon>
    </lineage>
</organism>
<dbReference type="Proteomes" id="UP000887565">
    <property type="component" value="Unplaced"/>
</dbReference>
<evidence type="ECO:0000256" key="1">
    <source>
        <dbReference type="SAM" id="MobiDB-lite"/>
    </source>
</evidence>
<feature type="compositionally biased region" description="Polar residues" evidence="1">
    <location>
        <begin position="81"/>
        <end position="94"/>
    </location>
</feature>
<protein>
    <submittedName>
        <fullName evidence="3">Uncharacterized protein</fullName>
    </submittedName>
</protein>
<dbReference type="WBParaSite" id="nRc.2.0.1.t12549-RA">
    <property type="protein sequence ID" value="nRc.2.0.1.t12549-RA"/>
    <property type="gene ID" value="nRc.2.0.1.g12549"/>
</dbReference>
<proteinExistence type="predicted"/>
<dbReference type="AlphaFoldDB" id="A0A915IEE3"/>
<sequence>MYDARVNGLPQTTFVCSSFRLRIAIFAKSTIPCRIKSDFDRQNRNAQLFVRPPSADKLCQLRNFSWELPIDEGGGPKAQAPASNTESSFRTPDRNFTSISETIRELYEETFQQNGISKHSGRIIDDKSKIEQLGAEQMHYKKGLTSASA</sequence>
<keyword evidence="2" id="KW-1185">Reference proteome</keyword>
<evidence type="ECO:0000313" key="3">
    <source>
        <dbReference type="WBParaSite" id="nRc.2.0.1.t12549-RA"/>
    </source>
</evidence>
<reference evidence="3" key="1">
    <citation type="submission" date="2022-11" db="UniProtKB">
        <authorList>
            <consortium name="WormBaseParasite"/>
        </authorList>
    </citation>
    <scope>IDENTIFICATION</scope>
</reference>
<evidence type="ECO:0000313" key="2">
    <source>
        <dbReference type="Proteomes" id="UP000887565"/>
    </source>
</evidence>